<dbReference type="Proteomes" id="UP000603715">
    <property type="component" value="Unassembled WGS sequence"/>
</dbReference>
<reference evidence="2" key="1">
    <citation type="submission" date="2021-11" db="EMBL/GenBank/DDBJ databases">
        <title>Description of novel Chryseobacterium species.</title>
        <authorList>
            <person name="Saticioglu I.B."/>
            <person name="Ay H."/>
            <person name="Altun S."/>
            <person name="Duman M."/>
        </authorList>
    </citation>
    <scope>NUCLEOTIDE SEQUENCE</scope>
    <source>
        <strain evidence="2">C-39</strain>
    </source>
</reference>
<dbReference type="EMBL" id="JAJJML010000001">
    <property type="protein sequence ID" value="MCC9036856.1"/>
    <property type="molecule type" value="Genomic_DNA"/>
</dbReference>
<dbReference type="AlphaFoldDB" id="A0A9Q3V0F6"/>
<keyword evidence="3" id="KW-1185">Reference proteome</keyword>
<comment type="caution">
    <text evidence="2">The sequence shown here is derived from an EMBL/GenBank/DDBJ whole genome shotgun (WGS) entry which is preliminary data.</text>
</comment>
<sequence>MLCALCQINEANKKNTHYLTDSIIRSCLNEDGSNVREKGFYFNISSKTPYVNFNFQRGTSIHHLEQTLGRVPTDEEIEKAKQIPFSVDYVFCSECEEIFTSIENPFIVKILPIFRENDHEETEDIASDEVKIVKMFYYLQVWRTAICEETFTIDSLVMEDLRLAILNYAQMTADDLPKFPIHVTYLNVTGEEINYTSNLVGSTNDRNPNIIVMNDFVIQFFENEQSIKKLDFHGLNDYDDYLQFINISNSNFKFKVFDNTKRLEFLSRLQEKEKVQKAVFAFSQIFVQEWISTFRGLPTQYIIQSYLRYLSDGTDNLLQYSEVTVKAKTKEFIGNLLK</sequence>
<organism evidence="2 4">
    <name type="scientific">Chryseobacterium muglaense</name>
    <dbReference type="NCBI Taxonomy" id="2893752"/>
    <lineage>
        <taxon>Bacteria</taxon>
        <taxon>Pseudomonadati</taxon>
        <taxon>Bacteroidota</taxon>
        <taxon>Flavobacteriia</taxon>
        <taxon>Flavobacteriales</taxon>
        <taxon>Weeksellaceae</taxon>
        <taxon>Chryseobacterium group</taxon>
        <taxon>Chryseobacterium</taxon>
    </lineage>
</organism>
<dbReference type="RefSeq" id="WP_191180846.1">
    <property type="nucleotide sequence ID" value="NZ_JACXXP010000032.1"/>
</dbReference>
<gene>
    <name evidence="1" type="ORF">IEW27_17760</name>
    <name evidence="2" type="ORF">LNP80_21850</name>
</gene>
<evidence type="ECO:0000313" key="2">
    <source>
        <dbReference type="EMBL" id="MCC9036856.1"/>
    </source>
</evidence>
<reference evidence="3" key="2">
    <citation type="submission" date="2023-07" db="EMBL/GenBank/DDBJ databases">
        <title>Description of novel Chryseobacterium sp. strain C-2.</title>
        <authorList>
            <person name="Saticioglu I.B."/>
        </authorList>
    </citation>
    <scope>NUCLEOTIDE SEQUENCE [LARGE SCALE GENOMIC DNA]</scope>
    <source>
        <strain evidence="3">C-2</strain>
    </source>
</reference>
<reference evidence="1" key="3">
    <citation type="submission" date="2024-05" db="EMBL/GenBank/DDBJ databases">
        <title>Description of novel Chryseobacterium sp. strain C-2.</title>
        <authorList>
            <person name="Saticioglu I.B."/>
        </authorList>
    </citation>
    <scope>NUCLEOTIDE SEQUENCE</scope>
    <source>
        <strain evidence="1">C-2</strain>
    </source>
</reference>
<evidence type="ECO:0000313" key="1">
    <source>
        <dbReference type="EMBL" id="MBD3906432.1"/>
    </source>
</evidence>
<protein>
    <submittedName>
        <fullName evidence="2">Uncharacterized protein</fullName>
    </submittedName>
</protein>
<proteinExistence type="predicted"/>
<dbReference type="EMBL" id="JACXXP010000032">
    <property type="protein sequence ID" value="MBD3906432.1"/>
    <property type="molecule type" value="Genomic_DNA"/>
</dbReference>
<accession>A0A9Q3V0F6</accession>
<dbReference type="Proteomes" id="UP001107960">
    <property type="component" value="Unassembled WGS sequence"/>
</dbReference>
<name>A0A9Q3V0F6_9FLAO</name>
<evidence type="ECO:0000313" key="4">
    <source>
        <dbReference type="Proteomes" id="UP001107960"/>
    </source>
</evidence>
<evidence type="ECO:0000313" key="3">
    <source>
        <dbReference type="Proteomes" id="UP000603715"/>
    </source>
</evidence>